<sequence length="155" mass="17436">MHRKFIALIITVAVAVTGLTAPARADTDDIAKVLAGIAALAIIGKAISDHNDDDRTVTRHVYQTPPRYQPVPPRYVTPRPVPPAVSRYNLPRHCLRSYSVNRGTIRLVEAGCLNRNYRHARSLPYACQYQFSDRRGRHTGYEPVCLRERGYRIAG</sequence>
<accession>A0A2M8J3Q9</accession>
<protein>
    <recommendedName>
        <fullName evidence="4">Lectin-like protein BA14k</fullName>
    </recommendedName>
</protein>
<evidence type="ECO:0000313" key="3">
    <source>
        <dbReference type="Proteomes" id="UP000231553"/>
    </source>
</evidence>
<reference evidence="2 3" key="1">
    <citation type="journal article" date="2018" name="Int. J. Syst. Evol. Microbiol.">
        <title>Pseudooceanicola lipolyticus sp. nov., a marine alphaproteobacterium, reclassification of Oceanicola flagellatus as Pseudooceanicola flagellatus comb. nov. and emended description of the genus Pseudooceanicola.</title>
        <authorList>
            <person name="Huang M.-M."/>
            <person name="Guo L.-L."/>
            <person name="Wu Y.-H."/>
            <person name="Lai Q.-L."/>
            <person name="Shao Z.-Z."/>
            <person name="Wang C.-S."/>
            <person name="Wu M."/>
            <person name="Xu X.-W."/>
        </authorList>
    </citation>
    <scope>NUCLEOTIDE SEQUENCE [LARGE SCALE GENOMIC DNA]</scope>
    <source>
        <strain evidence="2 3">157</strain>
    </source>
</reference>
<dbReference type="EMBL" id="PGTB01000015">
    <property type="protein sequence ID" value="PJE37410.1"/>
    <property type="molecule type" value="Genomic_DNA"/>
</dbReference>
<keyword evidence="1" id="KW-0732">Signal</keyword>
<evidence type="ECO:0008006" key="4">
    <source>
        <dbReference type="Google" id="ProtNLM"/>
    </source>
</evidence>
<organism evidence="2 3">
    <name type="scientific">Pseudooceanicola lipolyticus</name>
    <dbReference type="NCBI Taxonomy" id="2029104"/>
    <lineage>
        <taxon>Bacteria</taxon>
        <taxon>Pseudomonadati</taxon>
        <taxon>Pseudomonadota</taxon>
        <taxon>Alphaproteobacteria</taxon>
        <taxon>Rhodobacterales</taxon>
        <taxon>Paracoccaceae</taxon>
        <taxon>Pseudooceanicola</taxon>
    </lineage>
</organism>
<feature type="chain" id="PRO_5014676492" description="Lectin-like protein BA14k" evidence="1">
    <location>
        <begin position="26"/>
        <end position="155"/>
    </location>
</feature>
<comment type="caution">
    <text evidence="2">The sequence shown here is derived from an EMBL/GenBank/DDBJ whole genome shotgun (WGS) entry which is preliminary data.</text>
</comment>
<keyword evidence="3" id="KW-1185">Reference proteome</keyword>
<name>A0A2M8J3Q9_9RHOB</name>
<proteinExistence type="predicted"/>
<dbReference type="AlphaFoldDB" id="A0A2M8J3Q9"/>
<dbReference type="OrthoDB" id="7876829at2"/>
<dbReference type="RefSeq" id="WP_100161792.1">
    <property type="nucleotide sequence ID" value="NZ_PGTB01000015.1"/>
</dbReference>
<feature type="signal peptide" evidence="1">
    <location>
        <begin position="1"/>
        <end position="25"/>
    </location>
</feature>
<dbReference type="Proteomes" id="UP000231553">
    <property type="component" value="Unassembled WGS sequence"/>
</dbReference>
<gene>
    <name evidence="2" type="ORF">CVM52_06985</name>
</gene>
<evidence type="ECO:0000313" key="2">
    <source>
        <dbReference type="EMBL" id="PJE37410.1"/>
    </source>
</evidence>
<evidence type="ECO:0000256" key="1">
    <source>
        <dbReference type="SAM" id="SignalP"/>
    </source>
</evidence>